<evidence type="ECO:0000313" key="1">
    <source>
        <dbReference type="EMBL" id="GJJ14940.1"/>
    </source>
</evidence>
<accession>A0AAV5AKJ9</accession>
<sequence>MSLNNLENKHRHPVPPDVIRESEFFSRRLILVYRANFHPVFLHSARSRNQALLLSLVCKEAYAWIVRVIYRSVTFTTHVDLVKFQNTISNHPELAGYIHSLYIGSTQHEKYPEAQTRSHSRIKYDRPPRKLTWNHSTLVIVQELLSHSRNIERLALINLPPSNWSAIEGRLPARLKTLAIGPSYGLLGLNVAHRGLERFYYADTILQSSELARIASLPSLTDFRWKSPLRFDDVVYGQLKLLLQSISLQTLHITLFGTETEMLSLYKTEYDDLLQDGRITIVCDPTYEESREWIKDFHEQWHAVEV</sequence>
<protein>
    <submittedName>
        <fullName evidence="1">Uncharacterized protein</fullName>
    </submittedName>
</protein>
<proteinExistence type="predicted"/>
<dbReference type="AlphaFoldDB" id="A0AAV5AKJ9"/>
<keyword evidence="2" id="KW-1185">Reference proteome</keyword>
<dbReference type="EMBL" id="BPWL01000010">
    <property type="protein sequence ID" value="GJJ14940.1"/>
    <property type="molecule type" value="Genomic_DNA"/>
</dbReference>
<dbReference type="Proteomes" id="UP001050691">
    <property type="component" value="Unassembled WGS sequence"/>
</dbReference>
<evidence type="ECO:0000313" key="2">
    <source>
        <dbReference type="Proteomes" id="UP001050691"/>
    </source>
</evidence>
<organism evidence="1 2">
    <name type="scientific">Clathrus columnatus</name>
    <dbReference type="NCBI Taxonomy" id="1419009"/>
    <lineage>
        <taxon>Eukaryota</taxon>
        <taxon>Fungi</taxon>
        <taxon>Dikarya</taxon>
        <taxon>Basidiomycota</taxon>
        <taxon>Agaricomycotina</taxon>
        <taxon>Agaricomycetes</taxon>
        <taxon>Phallomycetidae</taxon>
        <taxon>Phallales</taxon>
        <taxon>Clathraceae</taxon>
        <taxon>Clathrus</taxon>
    </lineage>
</organism>
<gene>
    <name evidence="1" type="ORF">Clacol_009210</name>
</gene>
<comment type="caution">
    <text evidence="1">The sequence shown here is derived from an EMBL/GenBank/DDBJ whole genome shotgun (WGS) entry which is preliminary data.</text>
</comment>
<name>A0AAV5AKJ9_9AGAM</name>
<reference evidence="1" key="1">
    <citation type="submission" date="2021-10" db="EMBL/GenBank/DDBJ databases">
        <title>De novo Genome Assembly of Clathrus columnatus (Basidiomycota, Fungi) Using Illumina and Nanopore Sequence Data.</title>
        <authorList>
            <person name="Ogiso-Tanaka E."/>
            <person name="Itagaki H."/>
            <person name="Hosoya T."/>
            <person name="Hosaka K."/>
        </authorList>
    </citation>
    <scope>NUCLEOTIDE SEQUENCE</scope>
    <source>
        <strain evidence="1">MO-923</strain>
    </source>
</reference>